<comment type="caution">
    <text evidence="6">The sequence shown here is derived from an EMBL/GenBank/DDBJ whole genome shotgun (WGS) entry which is preliminary data.</text>
</comment>
<keyword evidence="3" id="KW-0804">Transcription</keyword>
<gene>
    <name evidence="6" type="ORF">CEX98_05035</name>
</gene>
<sequence length="200" mass="23273">MKQSEKKRRQILQATETLFAQHGVQNTSMDLVAKEAEVSKRTIYNHFETKELLLYSVLEHMMLQIDQGDIYQFQSDKSIEQQLQDIAHSEVRLLTSEPFIRVARVAFIELLQTPTLASHFNNNKIGCMRYLEQFLAEAVENQVLEIEHIGFAAQQFLYQLKSFAFYPKLYGFELADAQSPEFIVEQTVRLFLARYSAVKL</sequence>
<dbReference type="PROSITE" id="PS50977">
    <property type="entry name" value="HTH_TETR_2"/>
    <property type="match status" value="1"/>
</dbReference>
<evidence type="ECO:0000313" key="7">
    <source>
        <dbReference type="Proteomes" id="UP000228621"/>
    </source>
</evidence>
<keyword evidence="2 4" id="KW-0238">DNA-binding</keyword>
<dbReference type="PANTHER" id="PTHR30055">
    <property type="entry name" value="HTH-TYPE TRANSCRIPTIONAL REGULATOR RUTR"/>
    <property type="match status" value="1"/>
</dbReference>
<name>A0A2A5JTL7_PSEO7</name>
<dbReference type="GO" id="GO:0003700">
    <property type="term" value="F:DNA-binding transcription factor activity"/>
    <property type="evidence" value="ECO:0007669"/>
    <property type="project" value="TreeGrafter"/>
</dbReference>
<dbReference type="Gene3D" id="1.10.10.60">
    <property type="entry name" value="Homeodomain-like"/>
    <property type="match status" value="1"/>
</dbReference>
<feature type="DNA-binding region" description="H-T-H motif" evidence="4">
    <location>
        <begin position="28"/>
        <end position="47"/>
    </location>
</feature>
<evidence type="ECO:0000256" key="4">
    <source>
        <dbReference type="PROSITE-ProRule" id="PRU00335"/>
    </source>
</evidence>
<organism evidence="6 7">
    <name type="scientific">Pseudoalteromonas piscicida</name>
    <dbReference type="NCBI Taxonomy" id="43662"/>
    <lineage>
        <taxon>Bacteria</taxon>
        <taxon>Pseudomonadati</taxon>
        <taxon>Pseudomonadota</taxon>
        <taxon>Gammaproteobacteria</taxon>
        <taxon>Alteromonadales</taxon>
        <taxon>Pseudoalteromonadaceae</taxon>
        <taxon>Pseudoalteromonas</taxon>
    </lineage>
</organism>
<keyword evidence="7" id="KW-1185">Reference proteome</keyword>
<dbReference type="Pfam" id="PF00440">
    <property type="entry name" value="TetR_N"/>
    <property type="match status" value="1"/>
</dbReference>
<proteinExistence type="predicted"/>
<dbReference type="PROSITE" id="PS01081">
    <property type="entry name" value="HTH_TETR_1"/>
    <property type="match status" value="1"/>
</dbReference>
<dbReference type="Pfam" id="PF14246">
    <property type="entry name" value="TetR_C_7"/>
    <property type="match status" value="1"/>
</dbReference>
<dbReference type="InterPro" id="IPR039536">
    <property type="entry name" value="TetR_C_Proteobacteria"/>
</dbReference>
<keyword evidence="1" id="KW-0805">Transcription regulation</keyword>
<evidence type="ECO:0000256" key="3">
    <source>
        <dbReference type="ARBA" id="ARBA00023163"/>
    </source>
</evidence>
<dbReference type="PANTHER" id="PTHR30055:SF146">
    <property type="entry name" value="HTH-TYPE TRANSCRIPTIONAL DUAL REGULATOR CECR"/>
    <property type="match status" value="1"/>
</dbReference>
<dbReference type="Proteomes" id="UP000228621">
    <property type="component" value="Unassembled WGS sequence"/>
</dbReference>
<dbReference type="PRINTS" id="PR00455">
    <property type="entry name" value="HTHTETR"/>
</dbReference>
<dbReference type="FunFam" id="1.10.10.60:FF:000141">
    <property type="entry name" value="TetR family transcriptional regulator"/>
    <property type="match status" value="1"/>
</dbReference>
<dbReference type="EMBL" id="NKHF01000024">
    <property type="protein sequence ID" value="PCK32822.1"/>
    <property type="molecule type" value="Genomic_DNA"/>
</dbReference>
<dbReference type="InterPro" id="IPR001647">
    <property type="entry name" value="HTH_TetR"/>
</dbReference>
<dbReference type="InterPro" id="IPR023772">
    <property type="entry name" value="DNA-bd_HTH_TetR-type_CS"/>
</dbReference>
<protein>
    <submittedName>
        <fullName evidence="6">TetR family transcriptional regulator</fullName>
    </submittedName>
</protein>
<dbReference type="SUPFAM" id="SSF46689">
    <property type="entry name" value="Homeodomain-like"/>
    <property type="match status" value="1"/>
</dbReference>
<dbReference type="InterPro" id="IPR050109">
    <property type="entry name" value="HTH-type_TetR-like_transc_reg"/>
</dbReference>
<dbReference type="Gene3D" id="1.10.357.10">
    <property type="entry name" value="Tetracycline Repressor, domain 2"/>
    <property type="match status" value="1"/>
</dbReference>
<dbReference type="GO" id="GO:0000976">
    <property type="term" value="F:transcription cis-regulatory region binding"/>
    <property type="evidence" value="ECO:0007669"/>
    <property type="project" value="TreeGrafter"/>
</dbReference>
<dbReference type="RefSeq" id="WP_099641084.1">
    <property type="nucleotide sequence ID" value="NZ_NKHF01000024.1"/>
</dbReference>
<accession>A0A2A5JTL7</accession>
<dbReference type="InterPro" id="IPR009057">
    <property type="entry name" value="Homeodomain-like_sf"/>
</dbReference>
<reference evidence="7" key="1">
    <citation type="journal article" date="2019" name="Genome Announc.">
        <title>Draft Genome Sequence of Pseudoalteromonas piscicida Strain 36Y ROTHPW, an Hypersaline Seawater Isolate from the South Coast of Sonora, Mexico.</title>
        <authorList>
            <person name="Sanchez-Diaz R."/>
            <person name="Molina-Garza Z.J."/>
            <person name="Cruz-Suarez L.E."/>
            <person name="Selvin J."/>
            <person name="Kiran G.S."/>
            <person name="Ibarra-Gamez J.C."/>
            <person name="Gomez-Gil B."/>
            <person name="Galaviz-Silva L."/>
        </authorList>
    </citation>
    <scope>NUCLEOTIDE SEQUENCE [LARGE SCALE GENOMIC DNA]</scope>
    <source>
        <strain evidence="7">36Y_RITHPW</strain>
    </source>
</reference>
<evidence type="ECO:0000256" key="1">
    <source>
        <dbReference type="ARBA" id="ARBA00023015"/>
    </source>
</evidence>
<evidence type="ECO:0000259" key="5">
    <source>
        <dbReference type="PROSITE" id="PS50977"/>
    </source>
</evidence>
<evidence type="ECO:0000256" key="2">
    <source>
        <dbReference type="ARBA" id="ARBA00023125"/>
    </source>
</evidence>
<dbReference type="AlphaFoldDB" id="A0A2A5JTL7"/>
<dbReference type="OrthoDB" id="116240at2"/>
<evidence type="ECO:0000313" key="6">
    <source>
        <dbReference type="EMBL" id="PCK32822.1"/>
    </source>
</evidence>
<feature type="domain" description="HTH tetR-type" evidence="5">
    <location>
        <begin position="5"/>
        <end position="65"/>
    </location>
</feature>